<dbReference type="NCBIfam" id="TIGR00115">
    <property type="entry name" value="tig"/>
    <property type="match status" value="1"/>
</dbReference>
<dbReference type="Gene3D" id="3.30.70.1050">
    <property type="entry name" value="Trigger factor ribosome-binding domain"/>
    <property type="match status" value="1"/>
</dbReference>
<evidence type="ECO:0000256" key="3">
    <source>
        <dbReference type="ARBA" id="ARBA00013194"/>
    </source>
</evidence>
<protein>
    <recommendedName>
        <fullName evidence="4 12">Trigger factor</fullName>
        <shortName evidence="12">TF</shortName>
        <ecNumber evidence="3 12">5.2.1.8</ecNumber>
    </recommendedName>
    <alternativeName>
        <fullName evidence="11 12">PPIase</fullName>
    </alternativeName>
</protein>
<evidence type="ECO:0000256" key="9">
    <source>
        <dbReference type="ARBA" id="ARBA00023306"/>
    </source>
</evidence>
<dbReference type="PANTHER" id="PTHR30560:SF3">
    <property type="entry name" value="TRIGGER FACTOR-LIKE PROTEIN TIG, CHLOROPLASTIC"/>
    <property type="match status" value="1"/>
</dbReference>
<evidence type="ECO:0000256" key="11">
    <source>
        <dbReference type="ARBA" id="ARBA00029986"/>
    </source>
</evidence>
<evidence type="ECO:0000256" key="13">
    <source>
        <dbReference type="PROSITE-ProRule" id="PRU00277"/>
    </source>
</evidence>
<proteinExistence type="inferred from homology"/>
<dbReference type="Pfam" id="PF00254">
    <property type="entry name" value="FKBP_C"/>
    <property type="match status" value="1"/>
</dbReference>
<dbReference type="PROSITE" id="PS50059">
    <property type="entry name" value="FKBP_PPIASE"/>
    <property type="match status" value="1"/>
</dbReference>
<dbReference type="SUPFAM" id="SSF54534">
    <property type="entry name" value="FKBP-like"/>
    <property type="match status" value="1"/>
</dbReference>
<dbReference type="GO" id="GO:0003755">
    <property type="term" value="F:peptidyl-prolyl cis-trans isomerase activity"/>
    <property type="evidence" value="ECO:0007669"/>
    <property type="project" value="UniProtKB-UniRule"/>
</dbReference>
<dbReference type="InterPro" id="IPR036611">
    <property type="entry name" value="Trigger_fac_ribosome-bd_sf"/>
</dbReference>
<evidence type="ECO:0000256" key="1">
    <source>
        <dbReference type="ARBA" id="ARBA00000971"/>
    </source>
</evidence>
<keyword evidence="5 12" id="KW-0132">Cell division</keyword>
<dbReference type="Gene3D" id="1.10.3120.10">
    <property type="entry name" value="Trigger factor, C-terminal domain"/>
    <property type="match status" value="1"/>
</dbReference>
<dbReference type="GO" id="GO:0051083">
    <property type="term" value="P:'de novo' cotranslational protein folding"/>
    <property type="evidence" value="ECO:0007669"/>
    <property type="project" value="TreeGrafter"/>
</dbReference>
<sequence length="441" mass="48866">MQINQTQSDGLKQAFTVTLPFADLDQKRQARLVELGRTIRLPGFRPGKVPMSLLQKRYGSAVLAEISDESVNEATRQLFSERGIRPALQPKVDLVSAGDDKDLEFTIELEVLPEISIPNLGEITLTRLKAEPTDEALAQGLDNLLKSRRKEIEVTEDRPAVAGDAVVVDFVGTIDGVAFEGGTATDVPVEIGGTGFIPGFAEQLDGIKAGENRTIKVTFPAEYGAAELAGKDAEFAITAKALKTFETAVADDALATELGFEDLEDLKKFIRDRLQRELDSEARQNLKRQLLDALAERITFDVPPTLAASEFKQIWDRLEEERKAGRLDEADKDKDEETLKTEYQAIADRRVRLGLLLAEIGQKNGITVTNDELNRAIFQHSMMYGARQKEALDMFRKNPQAAEFLRGPIFEEKVVDYVLELAKVEDKSVTQEELAAASSEE</sequence>
<evidence type="ECO:0000256" key="2">
    <source>
        <dbReference type="ARBA" id="ARBA00005464"/>
    </source>
</evidence>
<dbReference type="Gene3D" id="3.10.50.40">
    <property type="match status" value="1"/>
</dbReference>
<keyword evidence="17" id="KW-1185">Reference proteome</keyword>
<dbReference type="FunFam" id="3.10.50.40:FF:000001">
    <property type="entry name" value="Trigger factor"/>
    <property type="match status" value="1"/>
</dbReference>
<reference evidence="16" key="1">
    <citation type="journal article" date="2021" name="Microorganisms">
        <title>Acidisoma silvae sp. nov. and Acidisomacellulosilytica sp. nov., Two Acidophilic Bacteria Isolated from Decaying Wood, Hydrolyzing Cellulose and Producing Poly-3-hydroxybutyrate.</title>
        <authorList>
            <person name="Mieszkin S."/>
            <person name="Pouder E."/>
            <person name="Uroz S."/>
            <person name="Simon-Colin C."/>
            <person name="Alain K."/>
        </authorList>
    </citation>
    <scope>NUCLEOTIDE SEQUENCE</scope>
    <source>
        <strain evidence="16">HW T2.11</strain>
    </source>
</reference>
<dbReference type="InterPro" id="IPR027304">
    <property type="entry name" value="Trigger_fact/SurA_dom_sf"/>
</dbReference>
<evidence type="ECO:0000259" key="15">
    <source>
        <dbReference type="PROSITE" id="PS50059"/>
    </source>
</evidence>
<dbReference type="InterPro" id="IPR046357">
    <property type="entry name" value="PPIase_dom_sf"/>
</dbReference>
<dbReference type="Proteomes" id="UP000708298">
    <property type="component" value="Unassembled WGS sequence"/>
</dbReference>
<keyword evidence="8 12" id="KW-0413">Isomerase</keyword>
<evidence type="ECO:0000256" key="8">
    <source>
        <dbReference type="ARBA" id="ARBA00023235"/>
    </source>
</evidence>
<evidence type="ECO:0000256" key="12">
    <source>
        <dbReference type="HAMAP-Rule" id="MF_00303"/>
    </source>
</evidence>
<comment type="domain">
    <text evidence="12">Consists of 3 domains; the N-terminus binds the ribosome, the middle domain has PPIase activity, while the C-terminus has intrinsic chaperone activity on its own.</text>
</comment>
<dbReference type="SUPFAM" id="SSF109998">
    <property type="entry name" value="Triger factor/SurA peptide-binding domain-like"/>
    <property type="match status" value="1"/>
</dbReference>
<name>A0A964DYV8_9PROT</name>
<evidence type="ECO:0000256" key="6">
    <source>
        <dbReference type="ARBA" id="ARBA00023110"/>
    </source>
</evidence>
<dbReference type="InterPro" id="IPR008880">
    <property type="entry name" value="Trigger_fac_C"/>
</dbReference>
<comment type="caution">
    <text evidence="16">The sequence shown here is derived from an EMBL/GenBank/DDBJ whole genome shotgun (WGS) entry which is preliminary data.</text>
</comment>
<dbReference type="PANTHER" id="PTHR30560">
    <property type="entry name" value="TRIGGER FACTOR CHAPERONE AND PEPTIDYL-PROLYL CIS/TRANS ISOMERASE"/>
    <property type="match status" value="1"/>
</dbReference>
<comment type="similarity">
    <text evidence="2 12 14">Belongs to the FKBP-type PPIase family. Tig subfamily.</text>
</comment>
<dbReference type="GO" id="GO:0051301">
    <property type="term" value="P:cell division"/>
    <property type="evidence" value="ECO:0007669"/>
    <property type="project" value="UniProtKB-KW"/>
</dbReference>
<keyword evidence="6 12" id="KW-0697">Rotamase</keyword>
<gene>
    <name evidence="12" type="primary">tig</name>
    <name evidence="16" type="ORF">ASILVAE211_11475</name>
</gene>
<dbReference type="Pfam" id="PF05698">
    <property type="entry name" value="Trigger_C"/>
    <property type="match status" value="1"/>
</dbReference>
<dbReference type="EC" id="5.2.1.8" evidence="3 12"/>
<dbReference type="EMBL" id="JAESVB010000004">
    <property type="protein sequence ID" value="MCB8875805.1"/>
    <property type="molecule type" value="Genomic_DNA"/>
</dbReference>
<keyword evidence="7 12" id="KW-0143">Chaperone</keyword>
<reference evidence="16" key="2">
    <citation type="submission" date="2021-01" db="EMBL/GenBank/DDBJ databases">
        <authorList>
            <person name="Mieszkin S."/>
            <person name="Pouder E."/>
            <person name="Alain K."/>
        </authorList>
    </citation>
    <scope>NUCLEOTIDE SEQUENCE</scope>
    <source>
        <strain evidence="16">HW T2.11</strain>
    </source>
</reference>
<dbReference type="HAMAP" id="MF_00303">
    <property type="entry name" value="Trigger_factor_Tig"/>
    <property type="match status" value="1"/>
</dbReference>
<dbReference type="RefSeq" id="WP_227321460.1">
    <property type="nucleotide sequence ID" value="NZ_JAESVB010000004.1"/>
</dbReference>
<dbReference type="InterPro" id="IPR008881">
    <property type="entry name" value="Trigger_fac_ribosome-bd_bac"/>
</dbReference>
<keyword evidence="12" id="KW-0963">Cytoplasm</keyword>
<dbReference type="GO" id="GO:0005737">
    <property type="term" value="C:cytoplasm"/>
    <property type="evidence" value="ECO:0007669"/>
    <property type="project" value="UniProtKB-SubCell"/>
</dbReference>
<organism evidence="16 17">
    <name type="scientific">Acidisoma silvae</name>
    <dbReference type="NCBI Taxonomy" id="2802396"/>
    <lineage>
        <taxon>Bacteria</taxon>
        <taxon>Pseudomonadati</taxon>
        <taxon>Pseudomonadota</taxon>
        <taxon>Alphaproteobacteria</taxon>
        <taxon>Acetobacterales</taxon>
        <taxon>Acidocellaceae</taxon>
        <taxon>Acidisoma</taxon>
    </lineage>
</organism>
<dbReference type="AlphaFoldDB" id="A0A964DYV8"/>
<dbReference type="GO" id="GO:0043022">
    <property type="term" value="F:ribosome binding"/>
    <property type="evidence" value="ECO:0007669"/>
    <property type="project" value="TreeGrafter"/>
</dbReference>
<dbReference type="InterPro" id="IPR001179">
    <property type="entry name" value="PPIase_FKBP_dom"/>
</dbReference>
<dbReference type="GO" id="GO:0044183">
    <property type="term" value="F:protein folding chaperone"/>
    <property type="evidence" value="ECO:0007669"/>
    <property type="project" value="TreeGrafter"/>
</dbReference>
<comment type="subcellular location">
    <subcellularLocation>
        <location evidence="12">Cytoplasm</location>
    </subcellularLocation>
    <text evidence="12">About half TF is bound to the ribosome near the polypeptide exit tunnel while the other half is free in the cytoplasm.</text>
</comment>
<dbReference type="InterPro" id="IPR037041">
    <property type="entry name" value="Trigger_fac_C_sf"/>
</dbReference>
<accession>A0A964DYV8</accession>
<comment type="catalytic activity">
    <reaction evidence="1 12 13">
        <text>[protein]-peptidylproline (omega=180) = [protein]-peptidylproline (omega=0)</text>
        <dbReference type="Rhea" id="RHEA:16237"/>
        <dbReference type="Rhea" id="RHEA-COMP:10747"/>
        <dbReference type="Rhea" id="RHEA-COMP:10748"/>
        <dbReference type="ChEBI" id="CHEBI:83833"/>
        <dbReference type="ChEBI" id="CHEBI:83834"/>
        <dbReference type="EC" id="5.2.1.8"/>
    </reaction>
</comment>
<keyword evidence="9 12" id="KW-0131">Cell cycle</keyword>
<dbReference type="GO" id="GO:0015031">
    <property type="term" value="P:protein transport"/>
    <property type="evidence" value="ECO:0007669"/>
    <property type="project" value="UniProtKB-UniRule"/>
</dbReference>
<evidence type="ECO:0000256" key="7">
    <source>
        <dbReference type="ARBA" id="ARBA00023186"/>
    </source>
</evidence>
<comment type="function">
    <text evidence="10 12">Involved in protein export. Acts as a chaperone by maintaining the newly synthesized protein in an open conformation. Functions as a peptidyl-prolyl cis-trans isomerase.</text>
</comment>
<dbReference type="Pfam" id="PF05697">
    <property type="entry name" value="Trigger_N"/>
    <property type="match status" value="1"/>
</dbReference>
<dbReference type="PIRSF" id="PIRSF003095">
    <property type="entry name" value="Trigger_factor"/>
    <property type="match status" value="1"/>
</dbReference>
<dbReference type="SUPFAM" id="SSF102735">
    <property type="entry name" value="Trigger factor ribosome-binding domain"/>
    <property type="match status" value="1"/>
</dbReference>
<feature type="domain" description="PPIase FKBP-type" evidence="15">
    <location>
        <begin position="163"/>
        <end position="253"/>
    </location>
</feature>
<evidence type="ECO:0000313" key="16">
    <source>
        <dbReference type="EMBL" id="MCB8875805.1"/>
    </source>
</evidence>
<evidence type="ECO:0000256" key="4">
    <source>
        <dbReference type="ARBA" id="ARBA00016902"/>
    </source>
</evidence>
<evidence type="ECO:0000256" key="14">
    <source>
        <dbReference type="RuleBase" id="RU003914"/>
    </source>
</evidence>
<dbReference type="GO" id="GO:0043335">
    <property type="term" value="P:protein unfolding"/>
    <property type="evidence" value="ECO:0007669"/>
    <property type="project" value="TreeGrafter"/>
</dbReference>
<evidence type="ECO:0000256" key="10">
    <source>
        <dbReference type="ARBA" id="ARBA00024849"/>
    </source>
</evidence>
<evidence type="ECO:0000313" key="17">
    <source>
        <dbReference type="Proteomes" id="UP000708298"/>
    </source>
</evidence>
<dbReference type="InterPro" id="IPR005215">
    <property type="entry name" value="Trig_fac"/>
</dbReference>
<evidence type="ECO:0000256" key="5">
    <source>
        <dbReference type="ARBA" id="ARBA00022618"/>
    </source>
</evidence>